<dbReference type="RefSeq" id="WP_085311720.1">
    <property type="nucleotide sequence ID" value="NZ_CP020743.1"/>
</dbReference>
<dbReference type="PANTHER" id="PTHR43798:SF31">
    <property type="entry name" value="AB HYDROLASE SUPERFAMILY PROTEIN YCLE"/>
    <property type="match status" value="1"/>
</dbReference>
<organism evidence="3 4">
    <name type="scientific">Bacillus mycoides</name>
    <dbReference type="NCBI Taxonomy" id="1405"/>
    <lineage>
        <taxon>Bacteria</taxon>
        <taxon>Bacillati</taxon>
        <taxon>Bacillota</taxon>
        <taxon>Bacilli</taxon>
        <taxon>Bacillales</taxon>
        <taxon>Bacillaceae</taxon>
        <taxon>Bacillus</taxon>
        <taxon>Bacillus cereus group</taxon>
    </lineage>
</organism>
<proteinExistence type="predicted"/>
<dbReference type="AlphaFoldDB" id="A0A1W6A9T2"/>
<accession>A0A1W6A9T2</accession>
<dbReference type="EMBL" id="CP020743">
    <property type="protein sequence ID" value="ARJ22572.1"/>
    <property type="molecule type" value="Genomic_DNA"/>
</dbReference>
<evidence type="ECO:0000259" key="2">
    <source>
        <dbReference type="Pfam" id="PF00561"/>
    </source>
</evidence>
<dbReference type="InterPro" id="IPR029058">
    <property type="entry name" value="AB_hydrolase_fold"/>
</dbReference>
<dbReference type="SUPFAM" id="SSF53474">
    <property type="entry name" value="alpha/beta-Hydrolases"/>
    <property type="match status" value="1"/>
</dbReference>
<dbReference type="InterPro" id="IPR050266">
    <property type="entry name" value="AB_hydrolase_sf"/>
</dbReference>
<dbReference type="Pfam" id="PF00561">
    <property type="entry name" value="Abhydrolase_1"/>
    <property type="match status" value="1"/>
</dbReference>
<keyword evidence="1 3" id="KW-0378">Hydrolase</keyword>
<dbReference type="GO" id="GO:0016787">
    <property type="term" value="F:hydrolase activity"/>
    <property type="evidence" value="ECO:0007669"/>
    <property type="project" value="UniProtKB-KW"/>
</dbReference>
<name>A0A1W6A9T2_BACMY</name>
<protein>
    <submittedName>
        <fullName evidence="3">Alpha/beta hydrolase</fullName>
    </submittedName>
</protein>
<dbReference type="PRINTS" id="PR00111">
    <property type="entry name" value="ABHYDROLASE"/>
</dbReference>
<sequence>MPMLDVDGSSLYYIIKGEGIPIIFIHPPTLTCENFKYQFEELSRDFKVIAFDVRGHGKSSSSSQEITYSLIAKDIKTLLAYLKIKNAFICGYSTGSSVALEFLLTYKECALGGILIGGMSEVRQGYLKNKITLGVKLAKVGAISFLAFAISWGNSNTNKLFKKMFREARKGNAKNIEQYYRYSLHYNCTSQLKNIDLPVLLVYGENDKTFYSHAKLLHEKLPCNELKFISNAKHQIPTKSSKQLNNMIKKFVYNHTEVDRSRTFFETIKELKY</sequence>
<gene>
    <name evidence="3" type="ORF">B7492_15730</name>
</gene>
<evidence type="ECO:0000313" key="3">
    <source>
        <dbReference type="EMBL" id="ARJ22572.1"/>
    </source>
</evidence>
<evidence type="ECO:0000256" key="1">
    <source>
        <dbReference type="ARBA" id="ARBA00022801"/>
    </source>
</evidence>
<dbReference type="Proteomes" id="UP000192932">
    <property type="component" value="Chromosome"/>
</dbReference>
<evidence type="ECO:0000313" key="4">
    <source>
        <dbReference type="Proteomes" id="UP000192932"/>
    </source>
</evidence>
<reference evidence="3 4" key="1">
    <citation type="submission" date="2017-04" db="EMBL/GenBank/DDBJ databases">
        <title>The Characteristic of a Fine Plant Growth-Promoting Rhizobacteria Bacillus mycoides Gnyt1 and its Whole Genome Sequencing Analysis.</title>
        <authorList>
            <person name="Li J.H."/>
            <person name="Yao T."/>
        </authorList>
    </citation>
    <scope>NUCLEOTIDE SEQUENCE [LARGE SCALE GENOMIC DNA]</scope>
    <source>
        <strain evidence="3 4">Gnyt1</strain>
    </source>
</reference>
<dbReference type="Gene3D" id="3.40.50.1820">
    <property type="entry name" value="alpha/beta hydrolase"/>
    <property type="match status" value="1"/>
</dbReference>
<dbReference type="GO" id="GO:0016020">
    <property type="term" value="C:membrane"/>
    <property type="evidence" value="ECO:0007669"/>
    <property type="project" value="TreeGrafter"/>
</dbReference>
<feature type="domain" description="AB hydrolase-1" evidence="2">
    <location>
        <begin position="21"/>
        <end position="234"/>
    </location>
</feature>
<dbReference type="PANTHER" id="PTHR43798">
    <property type="entry name" value="MONOACYLGLYCEROL LIPASE"/>
    <property type="match status" value="1"/>
</dbReference>
<dbReference type="InterPro" id="IPR000073">
    <property type="entry name" value="AB_hydrolase_1"/>
</dbReference>